<dbReference type="Proteomes" id="UP000220102">
    <property type="component" value="Unassembled WGS sequence"/>
</dbReference>
<dbReference type="AlphaFoldDB" id="A0A2A8CZ33"/>
<organism evidence="6 7">
    <name type="scientific">Longibacter salinarum</name>
    <dbReference type="NCBI Taxonomy" id="1850348"/>
    <lineage>
        <taxon>Bacteria</taxon>
        <taxon>Pseudomonadati</taxon>
        <taxon>Rhodothermota</taxon>
        <taxon>Rhodothermia</taxon>
        <taxon>Rhodothermales</taxon>
        <taxon>Salisaetaceae</taxon>
        <taxon>Longibacter</taxon>
    </lineage>
</organism>
<dbReference type="InterPro" id="IPR041698">
    <property type="entry name" value="Methyltransf_25"/>
</dbReference>
<proteinExistence type="predicted"/>
<evidence type="ECO:0000313" key="7">
    <source>
        <dbReference type="Proteomes" id="UP000220102"/>
    </source>
</evidence>
<keyword evidence="1" id="KW-0489">Methyltransferase</keyword>
<accession>A0A2A8CZ33</accession>
<comment type="caution">
    <text evidence="6">The sequence shown here is derived from an EMBL/GenBank/DDBJ whole genome shotgun (WGS) entry which is preliminary data.</text>
</comment>
<dbReference type="SUPFAM" id="SSF53335">
    <property type="entry name" value="S-adenosyl-L-methionine-dependent methyltransferases"/>
    <property type="match status" value="1"/>
</dbReference>
<reference evidence="6 7" key="1">
    <citation type="submission" date="2017-10" db="EMBL/GenBank/DDBJ databases">
        <title>Draft genome of Longibacter Salinarum.</title>
        <authorList>
            <person name="Goh K.M."/>
            <person name="Shamsir M.S."/>
            <person name="Lim S.W."/>
        </authorList>
    </citation>
    <scope>NUCLEOTIDE SEQUENCE [LARGE SCALE GENOMIC DNA]</scope>
    <source>
        <strain evidence="6 7">KCTC 52045</strain>
    </source>
</reference>
<dbReference type="OrthoDB" id="9804312at2"/>
<protein>
    <recommendedName>
        <fullName evidence="5">Methyltransferase domain-containing protein</fullName>
    </recommendedName>
</protein>
<evidence type="ECO:0000256" key="4">
    <source>
        <dbReference type="SAM" id="MobiDB-lite"/>
    </source>
</evidence>
<dbReference type="Gene3D" id="3.40.50.150">
    <property type="entry name" value="Vaccinia Virus protein VP39"/>
    <property type="match status" value="1"/>
</dbReference>
<evidence type="ECO:0000313" key="6">
    <source>
        <dbReference type="EMBL" id="PEN13979.1"/>
    </source>
</evidence>
<dbReference type="InterPro" id="IPR029063">
    <property type="entry name" value="SAM-dependent_MTases_sf"/>
</dbReference>
<dbReference type="CDD" id="cd02440">
    <property type="entry name" value="AdoMet_MTases"/>
    <property type="match status" value="1"/>
</dbReference>
<dbReference type="PANTHER" id="PTHR43464">
    <property type="entry name" value="METHYLTRANSFERASE"/>
    <property type="match status" value="1"/>
</dbReference>
<keyword evidence="3" id="KW-0949">S-adenosyl-L-methionine</keyword>
<dbReference type="Pfam" id="PF13649">
    <property type="entry name" value="Methyltransf_25"/>
    <property type="match status" value="1"/>
</dbReference>
<feature type="region of interest" description="Disordered" evidence="4">
    <location>
        <begin position="142"/>
        <end position="166"/>
    </location>
</feature>
<evidence type="ECO:0000256" key="1">
    <source>
        <dbReference type="ARBA" id="ARBA00022603"/>
    </source>
</evidence>
<keyword evidence="7" id="KW-1185">Reference proteome</keyword>
<feature type="domain" description="Methyltransferase" evidence="5">
    <location>
        <begin position="25"/>
        <end position="124"/>
    </location>
</feature>
<dbReference type="GO" id="GO:0008168">
    <property type="term" value="F:methyltransferase activity"/>
    <property type="evidence" value="ECO:0007669"/>
    <property type="project" value="UniProtKB-KW"/>
</dbReference>
<keyword evidence="2" id="KW-0808">Transferase</keyword>
<sequence length="205" mass="22243">MSQRMQAPSDHLLRTMAAVPVNSFILDLGCGEGRHTEPLLRLGFPVHGCDPRPDAVERTRGRIKDIVGEEDAENCVQVASLAEMDYPDESFDWVVVYHGEVFGDRPEDVYQLLSEARRMLKPGGWAYVTFPAAAVDIDDQERTAGDGAPASSPAQSAAGSVSIDELEAQQERANLATASAPEIAEEPGAVRVRAIFRRVDPNTPA</sequence>
<dbReference type="GO" id="GO:0032259">
    <property type="term" value="P:methylation"/>
    <property type="evidence" value="ECO:0007669"/>
    <property type="project" value="UniProtKB-KW"/>
</dbReference>
<name>A0A2A8CZ33_9BACT</name>
<gene>
    <name evidence="6" type="ORF">CRI94_07985</name>
</gene>
<evidence type="ECO:0000256" key="2">
    <source>
        <dbReference type="ARBA" id="ARBA00022679"/>
    </source>
</evidence>
<feature type="compositionally biased region" description="Low complexity" evidence="4">
    <location>
        <begin position="145"/>
        <end position="162"/>
    </location>
</feature>
<dbReference type="PANTHER" id="PTHR43464:SF19">
    <property type="entry name" value="UBIQUINONE BIOSYNTHESIS O-METHYLTRANSFERASE, MITOCHONDRIAL"/>
    <property type="match status" value="1"/>
</dbReference>
<evidence type="ECO:0000259" key="5">
    <source>
        <dbReference type="Pfam" id="PF13649"/>
    </source>
</evidence>
<dbReference type="EMBL" id="PDEQ01000003">
    <property type="protein sequence ID" value="PEN13979.1"/>
    <property type="molecule type" value="Genomic_DNA"/>
</dbReference>
<evidence type="ECO:0000256" key="3">
    <source>
        <dbReference type="ARBA" id="ARBA00022691"/>
    </source>
</evidence>